<dbReference type="Gene3D" id="3.30.700.10">
    <property type="entry name" value="Glycoprotein, Type 4 Pilin"/>
    <property type="match status" value="1"/>
</dbReference>
<evidence type="ECO:0000256" key="4">
    <source>
        <dbReference type="ARBA" id="ARBA00022989"/>
    </source>
</evidence>
<keyword evidence="2" id="KW-0488">Methylation</keyword>
<feature type="domain" description="Type II secretion system protein GspG C-terminal" evidence="7">
    <location>
        <begin position="29"/>
        <end position="110"/>
    </location>
</feature>
<dbReference type="NCBIfam" id="TIGR02532">
    <property type="entry name" value="IV_pilin_GFxxxE"/>
    <property type="match status" value="1"/>
</dbReference>
<dbReference type="Pfam" id="PF07963">
    <property type="entry name" value="N_methyl"/>
    <property type="match status" value="1"/>
</dbReference>
<protein>
    <recommendedName>
        <fullName evidence="7">Type II secretion system protein GspG C-terminal domain-containing protein</fullName>
    </recommendedName>
</protein>
<reference evidence="8 9" key="1">
    <citation type="journal article" date="2016" name="Nat. Commun.">
        <title>Thousands of microbial genomes shed light on interconnected biogeochemical processes in an aquifer system.</title>
        <authorList>
            <person name="Anantharaman K."/>
            <person name="Brown C.T."/>
            <person name="Hug L.A."/>
            <person name="Sharon I."/>
            <person name="Castelle C.J."/>
            <person name="Probst A.J."/>
            <person name="Thomas B.C."/>
            <person name="Singh A."/>
            <person name="Wilkins M.J."/>
            <person name="Karaoz U."/>
            <person name="Brodie E.L."/>
            <person name="Williams K.H."/>
            <person name="Hubbard S.S."/>
            <person name="Banfield J.F."/>
        </authorList>
    </citation>
    <scope>NUCLEOTIDE SEQUENCE [LARGE SCALE GENOMIC DNA]</scope>
</reference>
<dbReference type="GO" id="GO:0015627">
    <property type="term" value="C:type II protein secretion system complex"/>
    <property type="evidence" value="ECO:0007669"/>
    <property type="project" value="InterPro"/>
</dbReference>
<dbReference type="EMBL" id="MFKO01000002">
    <property type="protein sequence ID" value="OGG41894.1"/>
    <property type="molecule type" value="Genomic_DNA"/>
</dbReference>
<keyword evidence="5 6" id="KW-0472">Membrane</keyword>
<sequence length="162" mass="17818">MKAGFTLVEVLVVIAIITVLMSIVFASVSESRKKARDSKREADIQQVAAALQVWATANGRYPSTAEGVCQFYTSFGPGGCLQVLVTSGLLNALPQDPQNESYSGSWPNDQMYFYDNWCAAPTTPTGDQRYRLWANGERNHNGLAKNWWYNNTIGATPCTDPS</sequence>
<evidence type="ECO:0000256" key="1">
    <source>
        <dbReference type="ARBA" id="ARBA00004167"/>
    </source>
</evidence>
<evidence type="ECO:0000259" key="7">
    <source>
        <dbReference type="Pfam" id="PF08334"/>
    </source>
</evidence>
<dbReference type="PROSITE" id="PS00409">
    <property type="entry name" value="PROKAR_NTER_METHYL"/>
    <property type="match status" value="1"/>
</dbReference>
<proteinExistence type="predicted"/>
<dbReference type="AlphaFoldDB" id="A0A1F6BY61"/>
<evidence type="ECO:0000256" key="5">
    <source>
        <dbReference type="ARBA" id="ARBA00023136"/>
    </source>
</evidence>
<dbReference type="PANTHER" id="PTHR30093:SF44">
    <property type="entry name" value="TYPE II SECRETION SYSTEM CORE PROTEIN G"/>
    <property type="match status" value="1"/>
</dbReference>
<evidence type="ECO:0000256" key="2">
    <source>
        <dbReference type="ARBA" id="ARBA00022481"/>
    </source>
</evidence>
<dbReference type="Pfam" id="PF08334">
    <property type="entry name" value="T2SSG"/>
    <property type="match status" value="1"/>
</dbReference>
<accession>A0A1F6BY61</accession>
<evidence type="ECO:0000313" key="8">
    <source>
        <dbReference type="EMBL" id="OGG41894.1"/>
    </source>
</evidence>
<gene>
    <name evidence="8" type="ORF">A2837_01630</name>
</gene>
<dbReference type="Proteomes" id="UP000176322">
    <property type="component" value="Unassembled WGS sequence"/>
</dbReference>
<dbReference type="GO" id="GO:0016020">
    <property type="term" value="C:membrane"/>
    <property type="evidence" value="ECO:0007669"/>
    <property type="project" value="UniProtKB-SubCell"/>
</dbReference>
<dbReference type="InterPro" id="IPR000983">
    <property type="entry name" value="Bac_GSPG_pilin"/>
</dbReference>
<dbReference type="GO" id="GO:0015628">
    <property type="term" value="P:protein secretion by the type II secretion system"/>
    <property type="evidence" value="ECO:0007669"/>
    <property type="project" value="InterPro"/>
</dbReference>
<keyword evidence="3 6" id="KW-0812">Transmembrane</keyword>
<keyword evidence="4 6" id="KW-1133">Transmembrane helix</keyword>
<evidence type="ECO:0000313" key="9">
    <source>
        <dbReference type="Proteomes" id="UP000176322"/>
    </source>
</evidence>
<comment type="subcellular location">
    <subcellularLocation>
        <location evidence="1">Membrane</location>
        <topology evidence="1">Single-pass membrane protein</topology>
    </subcellularLocation>
</comment>
<dbReference type="PANTHER" id="PTHR30093">
    <property type="entry name" value="GENERAL SECRETION PATHWAY PROTEIN G"/>
    <property type="match status" value="1"/>
</dbReference>
<dbReference type="InterPro" id="IPR045584">
    <property type="entry name" value="Pilin-like"/>
</dbReference>
<dbReference type="PRINTS" id="PR00813">
    <property type="entry name" value="BCTERIALGSPG"/>
</dbReference>
<dbReference type="SUPFAM" id="SSF54523">
    <property type="entry name" value="Pili subunits"/>
    <property type="match status" value="1"/>
</dbReference>
<feature type="transmembrane region" description="Helical" evidence="6">
    <location>
        <begin position="6"/>
        <end position="28"/>
    </location>
</feature>
<evidence type="ECO:0000256" key="6">
    <source>
        <dbReference type="SAM" id="Phobius"/>
    </source>
</evidence>
<dbReference type="InterPro" id="IPR012902">
    <property type="entry name" value="N_methyl_site"/>
</dbReference>
<evidence type="ECO:0000256" key="3">
    <source>
        <dbReference type="ARBA" id="ARBA00022692"/>
    </source>
</evidence>
<dbReference type="InterPro" id="IPR013545">
    <property type="entry name" value="T2SS_protein-GspG_C"/>
</dbReference>
<dbReference type="STRING" id="1798475.A2837_01630"/>
<comment type="caution">
    <text evidence="8">The sequence shown here is derived from an EMBL/GenBank/DDBJ whole genome shotgun (WGS) entry which is preliminary data.</text>
</comment>
<name>A0A1F6BY61_9BACT</name>
<organism evidence="8 9">
    <name type="scientific">Candidatus Kaiserbacteria bacterium RIFCSPHIGHO2_01_FULL_46_22</name>
    <dbReference type="NCBI Taxonomy" id="1798475"/>
    <lineage>
        <taxon>Bacteria</taxon>
        <taxon>Candidatus Kaiseribacteriota</taxon>
    </lineage>
</organism>